<keyword evidence="1" id="KW-0812">Transmembrane</keyword>
<dbReference type="PANTHER" id="PTHR30336:SF20">
    <property type="entry name" value="DUF218 DOMAIN-CONTAINING PROTEIN"/>
    <property type="match status" value="1"/>
</dbReference>
<dbReference type="Gene3D" id="3.40.50.620">
    <property type="entry name" value="HUPs"/>
    <property type="match status" value="1"/>
</dbReference>
<sequence>MSDVNRRSMLLRRAIVIGPAMLALLIAIGFLTVAWQIVSYGEQSFNAPVDAAVVLGAAAWGNRPSPVYRERINEAIARYQNKQVKYLVFTGGTPGAGYPSEGEVGREYAIKHGVPPDAILAETTSRTTWQNLVNAKKLLDPLGIRTVLLVSDPLHLRRATAMANDLGLQALPGPTSSSRFESLTTRANFLWREIWLYLDYLVFKKPS</sequence>
<reference evidence="4" key="1">
    <citation type="submission" date="2016-06" db="EMBL/GenBank/DDBJ databases">
        <authorList>
            <person name="Xu Y."/>
            <person name="Nagy A."/>
            <person name="Yan X."/>
            <person name="Kim S.W."/>
            <person name="Haley B."/>
            <person name="Liu N.T."/>
            <person name="Nou X."/>
        </authorList>
    </citation>
    <scope>NUCLEOTIDE SEQUENCE [LARGE SCALE GENOMIC DNA]</scope>
    <source>
        <strain evidence="4">ATCC 49129</strain>
        <plasmid evidence="4">pri-1</plasmid>
    </source>
</reference>
<keyword evidence="1" id="KW-0472">Membrane</keyword>
<dbReference type="GO" id="GO:0005886">
    <property type="term" value="C:plasma membrane"/>
    <property type="evidence" value="ECO:0007669"/>
    <property type="project" value="TreeGrafter"/>
</dbReference>
<name>A0A192A8D6_9RALS</name>
<protein>
    <submittedName>
        <fullName evidence="3">Multidrug MFS transporter</fullName>
    </submittedName>
</protein>
<dbReference type="Proteomes" id="UP000078572">
    <property type="component" value="Plasmid pRI-1"/>
</dbReference>
<dbReference type="PANTHER" id="PTHR30336">
    <property type="entry name" value="INNER MEMBRANE PROTEIN, PROBABLE PERMEASE"/>
    <property type="match status" value="1"/>
</dbReference>
<dbReference type="EMBL" id="CP016024">
    <property type="protein sequence ID" value="ANJ76572.1"/>
    <property type="molecule type" value="Genomic_DNA"/>
</dbReference>
<geneLocation type="plasmid" evidence="4">
    <name>pri-1</name>
</geneLocation>
<dbReference type="OrthoDB" id="9782395at2"/>
<proteinExistence type="predicted"/>
<evidence type="ECO:0000259" key="2">
    <source>
        <dbReference type="Pfam" id="PF02698"/>
    </source>
</evidence>
<dbReference type="InterPro" id="IPR003848">
    <property type="entry name" value="DUF218"/>
</dbReference>
<dbReference type="InterPro" id="IPR014729">
    <property type="entry name" value="Rossmann-like_a/b/a_fold"/>
</dbReference>
<evidence type="ECO:0000313" key="4">
    <source>
        <dbReference type="Proteomes" id="UP000078572"/>
    </source>
</evidence>
<evidence type="ECO:0000313" key="3">
    <source>
        <dbReference type="EMBL" id="ANJ76572.1"/>
    </source>
</evidence>
<feature type="domain" description="DUF218" evidence="2">
    <location>
        <begin position="50"/>
        <end position="193"/>
    </location>
</feature>
<gene>
    <name evidence="3" type="ORF">A9Y76_27710</name>
</gene>
<keyword evidence="4" id="KW-1185">Reference proteome</keyword>
<accession>A0A192A8D6</accession>
<dbReference type="AlphaFoldDB" id="A0A192A8D6"/>
<keyword evidence="3" id="KW-0614">Plasmid</keyword>
<feature type="transmembrane region" description="Helical" evidence="1">
    <location>
        <begin position="14"/>
        <end position="38"/>
    </location>
</feature>
<dbReference type="InterPro" id="IPR051599">
    <property type="entry name" value="Cell_Envelope_Assoc"/>
</dbReference>
<dbReference type="Pfam" id="PF02698">
    <property type="entry name" value="DUF218"/>
    <property type="match status" value="1"/>
</dbReference>
<organism evidence="3 4">
    <name type="scientific">Ralstonia insidiosa</name>
    <dbReference type="NCBI Taxonomy" id="190721"/>
    <lineage>
        <taxon>Bacteria</taxon>
        <taxon>Pseudomonadati</taxon>
        <taxon>Pseudomonadota</taxon>
        <taxon>Betaproteobacteria</taxon>
        <taxon>Burkholderiales</taxon>
        <taxon>Burkholderiaceae</taxon>
        <taxon>Ralstonia</taxon>
    </lineage>
</organism>
<dbReference type="CDD" id="cd06259">
    <property type="entry name" value="YdcF-like"/>
    <property type="match status" value="1"/>
</dbReference>
<evidence type="ECO:0000256" key="1">
    <source>
        <dbReference type="SAM" id="Phobius"/>
    </source>
</evidence>
<keyword evidence="1" id="KW-1133">Transmembrane helix</keyword>